<dbReference type="InterPro" id="IPR031925">
    <property type="entry name" value="TBCC_N"/>
</dbReference>
<evidence type="ECO:0000256" key="3">
    <source>
        <dbReference type="ARBA" id="ARBA00022490"/>
    </source>
</evidence>
<keyword evidence="10" id="KW-1185">Reference proteome</keyword>
<evidence type="ECO:0000256" key="1">
    <source>
        <dbReference type="ARBA" id="ARBA00004496"/>
    </source>
</evidence>
<evidence type="ECO:0000313" key="9">
    <source>
        <dbReference type="EMBL" id="KER30295.1"/>
    </source>
</evidence>
<dbReference type="GO" id="GO:0007021">
    <property type="term" value="P:tubulin complex assembly"/>
    <property type="evidence" value="ECO:0007669"/>
    <property type="project" value="TreeGrafter"/>
</dbReference>
<dbReference type="Gene3D" id="1.20.58.1250">
    <property type="entry name" value="Tubulin Binding Cofactor C, N-terminal domain"/>
    <property type="match status" value="2"/>
</dbReference>
<accession>A0A075A3Z9</accession>
<feature type="compositionally biased region" description="Polar residues" evidence="7">
    <location>
        <begin position="11"/>
        <end position="22"/>
    </location>
</feature>
<feature type="region of interest" description="Disordered" evidence="7">
    <location>
        <begin position="190"/>
        <end position="212"/>
    </location>
</feature>
<dbReference type="CTD" id="20317431"/>
<dbReference type="GO" id="GO:0015631">
    <property type="term" value="F:tubulin binding"/>
    <property type="evidence" value="ECO:0007669"/>
    <property type="project" value="InterPro"/>
</dbReference>
<dbReference type="KEGG" id="ovi:T265_03244"/>
<feature type="domain" description="C-CAP/cofactor C-like" evidence="8">
    <location>
        <begin position="207"/>
        <end position="360"/>
    </location>
</feature>
<dbReference type="SMART" id="SM00673">
    <property type="entry name" value="CARP"/>
    <property type="match status" value="2"/>
</dbReference>
<keyword evidence="5" id="KW-0143">Chaperone</keyword>
<evidence type="ECO:0000256" key="6">
    <source>
        <dbReference type="ARBA" id="ARBA00026055"/>
    </source>
</evidence>
<reference evidence="9 10" key="1">
    <citation type="submission" date="2013-11" db="EMBL/GenBank/DDBJ databases">
        <title>Opisthorchis viverrini - life in the bile duct.</title>
        <authorList>
            <person name="Young N.D."/>
            <person name="Nagarajan N."/>
            <person name="Lin S.J."/>
            <person name="Korhonen P.K."/>
            <person name="Jex A.R."/>
            <person name="Hall R.S."/>
            <person name="Safavi-Hemami H."/>
            <person name="Kaewkong W."/>
            <person name="Bertrand D."/>
            <person name="Gao S."/>
            <person name="Seet Q."/>
            <person name="Wongkham S."/>
            <person name="Teh B.T."/>
            <person name="Wongkham C."/>
            <person name="Intapan P.M."/>
            <person name="Maleewong W."/>
            <person name="Yang X."/>
            <person name="Hu M."/>
            <person name="Wang Z."/>
            <person name="Hofmann A."/>
            <person name="Sternberg P.W."/>
            <person name="Tan P."/>
            <person name="Wang J."/>
            <person name="Gasser R.B."/>
        </authorList>
    </citation>
    <scope>NUCLEOTIDE SEQUENCE [LARGE SCALE GENOMIC DNA]</scope>
</reference>
<organism evidence="9 10">
    <name type="scientific">Opisthorchis viverrini</name>
    <name type="common">Southeast Asian liver fluke</name>
    <dbReference type="NCBI Taxonomy" id="6198"/>
    <lineage>
        <taxon>Eukaryota</taxon>
        <taxon>Metazoa</taxon>
        <taxon>Spiralia</taxon>
        <taxon>Lophotrochozoa</taxon>
        <taxon>Platyhelminthes</taxon>
        <taxon>Trematoda</taxon>
        <taxon>Digenea</taxon>
        <taxon>Opisthorchiida</taxon>
        <taxon>Opisthorchiata</taxon>
        <taxon>Opisthorchiidae</taxon>
        <taxon>Opisthorchis</taxon>
    </lineage>
</organism>
<dbReference type="EMBL" id="KL596663">
    <property type="protein sequence ID" value="KER30295.1"/>
    <property type="molecule type" value="Genomic_DNA"/>
</dbReference>
<dbReference type="GeneID" id="20317431"/>
<dbReference type="InterPro" id="IPR038397">
    <property type="entry name" value="TBCC_N_sf"/>
</dbReference>
<feature type="compositionally biased region" description="Polar residues" evidence="7">
    <location>
        <begin position="196"/>
        <end position="205"/>
    </location>
</feature>
<gene>
    <name evidence="9" type="ORF">T265_03244</name>
</gene>
<dbReference type="RefSeq" id="XP_009165941.1">
    <property type="nucleotide sequence ID" value="XM_009167677.1"/>
</dbReference>
<evidence type="ECO:0000313" key="10">
    <source>
        <dbReference type="Proteomes" id="UP000054324"/>
    </source>
</evidence>
<evidence type="ECO:0000256" key="5">
    <source>
        <dbReference type="ARBA" id="ARBA00023186"/>
    </source>
</evidence>
<dbReference type="InterPro" id="IPR027684">
    <property type="entry name" value="TBCC"/>
</dbReference>
<dbReference type="Pfam" id="PF16752">
    <property type="entry name" value="TBCC_N"/>
    <property type="match status" value="1"/>
</dbReference>
<evidence type="ECO:0000259" key="8">
    <source>
        <dbReference type="PROSITE" id="PS51329"/>
    </source>
</evidence>
<dbReference type="PROSITE" id="PS51329">
    <property type="entry name" value="C_CAP_COFACTOR_C"/>
    <property type="match status" value="1"/>
</dbReference>
<name>A0A075A3Z9_OPIVI</name>
<dbReference type="GO" id="GO:0007023">
    <property type="term" value="P:post-chaperonin tubulin folding pathway"/>
    <property type="evidence" value="ECO:0007669"/>
    <property type="project" value="InterPro"/>
</dbReference>
<feature type="region of interest" description="Disordered" evidence="7">
    <location>
        <begin position="1"/>
        <end position="22"/>
    </location>
</feature>
<keyword evidence="3" id="KW-0963">Cytoplasm</keyword>
<proteinExistence type="inferred from homology"/>
<dbReference type="PANTHER" id="PTHR15139:SF0">
    <property type="entry name" value="TUBULIN-SPECIFIC CHAPERONE C"/>
    <property type="match status" value="1"/>
</dbReference>
<dbReference type="Gene3D" id="2.160.20.70">
    <property type="match status" value="1"/>
</dbReference>
<dbReference type="Pfam" id="PF07986">
    <property type="entry name" value="TBCC"/>
    <property type="match status" value="1"/>
</dbReference>
<dbReference type="AlphaFoldDB" id="A0A075A3Z9"/>
<dbReference type="InterPro" id="IPR016098">
    <property type="entry name" value="CAP/MinC_C"/>
</dbReference>
<evidence type="ECO:0000256" key="4">
    <source>
        <dbReference type="ARBA" id="ARBA00022990"/>
    </source>
</evidence>
<dbReference type="InterPro" id="IPR017901">
    <property type="entry name" value="C-CAP_CF_C-like"/>
</dbReference>
<evidence type="ECO:0000256" key="7">
    <source>
        <dbReference type="SAM" id="MobiDB-lite"/>
    </source>
</evidence>
<comment type="subunit">
    <text evidence="6">Supercomplex made of cofactors A to E. Cofactors A and D function by capturing and stabilizing tubulin in a quasi-native conformation. Cofactor E binds to the cofactor D-tubulin complex; interaction with cofactor C then causes the release of tubulin polypeptides that are committed to the native state.</text>
</comment>
<dbReference type="InterPro" id="IPR006599">
    <property type="entry name" value="CARP_motif"/>
</dbReference>
<comment type="similarity">
    <text evidence="2">Belongs to the TBCC family.</text>
</comment>
<evidence type="ECO:0000256" key="2">
    <source>
        <dbReference type="ARBA" id="ARBA00008848"/>
    </source>
</evidence>
<dbReference type="Proteomes" id="UP000054324">
    <property type="component" value="Unassembled WGS sequence"/>
</dbReference>
<dbReference type="GO" id="GO:0005737">
    <property type="term" value="C:cytoplasm"/>
    <property type="evidence" value="ECO:0007669"/>
    <property type="project" value="UniProtKB-SubCell"/>
</dbReference>
<dbReference type="OrthoDB" id="194775at2759"/>
<dbReference type="PANTHER" id="PTHR15139">
    <property type="entry name" value="TUBULIN FOLDING COFACTOR C"/>
    <property type="match status" value="1"/>
</dbReference>
<dbReference type="InterPro" id="IPR012945">
    <property type="entry name" value="Tubulin-bd_cofactor_C_dom"/>
</dbReference>
<sequence length="409" mass="45369">MASLDQGDGANPQTPRAAQISSHEALISRLAEKQAQLKAAKLSRIQKQKDAPGVGFERSYDFLPRFQEIKAGILSDLDKAADQLSNGSISTSEVTRILDEAVGRIEELQKSLNDASLYLTSFDSEQARLELKILDEAVGRIEELQKSLNDASLYLTSFDSEQARLELKNLNSQFQAKREQLLPTKKFAFSRKPKSVPSSTVQPQSHPDKSKETLGQELQSLCRFDANYSWTNCEGPQTLLLPKSASHGGSDSLLGQSVYLADLTDCTVHVQGVCGNLIARRLIRCRVYTYPVAGSVWIENCVGCDFILACRQLRIHNTSDSRLGLHMASRPIIEHSSGLHVAPYPIHYPNLSADLLLAGLSEDVNFWREVEDFSHPNKRMTTGSPNWSILPEPEWDTLKPPLVEAAVIQ</sequence>
<protein>
    <recommendedName>
        <fullName evidence="8">C-CAP/cofactor C-like domain-containing protein</fullName>
    </recommendedName>
</protein>
<dbReference type="STRING" id="6198.A0A075A3Z9"/>
<comment type="subcellular location">
    <subcellularLocation>
        <location evidence="1">Cytoplasm</location>
    </subcellularLocation>
</comment>
<keyword evidence="4" id="KW-0007">Acetylation</keyword>